<feature type="compositionally biased region" description="Acidic residues" evidence="1">
    <location>
        <begin position="602"/>
        <end position="620"/>
    </location>
</feature>
<evidence type="ECO:0000313" key="2">
    <source>
        <dbReference type="EMBL" id="KAK7015546.1"/>
    </source>
</evidence>
<gene>
    <name evidence="2" type="primary">RBT1_59</name>
    <name evidence="2" type="ORF">VNI00_019080</name>
</gene>
<evidence type="ECO:0000256" key="1">
    <source>
        <dbReference type="SAM" id="MobiDB-lite"/>
    </source>
</evidence>
<feature type="region of interest" description="Disordered" evidence="1">
    <location>
        <begin position="388"/>
        <end position="417"/>
    </location>
</feature>
<organism evidence="2 3">
    <name type="scientific">Paramarasmius palmivorus</name>
    <dbReference type="NCBI Taxonomy" id="297713"/>
    <lineage>
        <taxon>Eukaryota</taxon>
        <taxon>Fungi</taxon>
        <taxon>Dikarya</taxon>
        <taxon>Basidiomycota</taxon>
        <taxon>Agaricomycotina</taxon>
        <taxon>Agaricomycetes</taxon>
        <taxon>Agaricomycetidae</taxon>
        <taxon>Agaricales</taxon>
        <taxon>Marasmiineae</taxon>
        <taxon>Marasmiaceae</taxon>
        <taxon>Paramarasmius</taxon>
    </lineage>
</organism>
<comment type="caution">
    <text evidence="2">The sequence shown here is derived from an EMBL/GenBank/DDBJ whole genome shotgun (WGS) entry which is preliminary data.</text>
</comment>
<feature type="compositionally biased region" description="Polar residues" evidence="1">
    <location>
        <begin position="475"/>
        <end position="487"/>
    </location>
</feature>
<feature type="region of interest" description="Disordered" evidence="1">
    <location>
        <begin position="187"/>
        <end position="220"/>
    </location>
</feature>
<dbReference type="EMBL" id="JAYKXP010000315">
    <property type="protein sequence ID" value="KAK7015546.1"/>
    <property type="molecule type" value="Genomic_DNA"/>
</dbReference>
<sequence length="872" mass="96447">MPAPRAFNGKRLKFLKDQLEPYAKADSEGHAAEFALDVARRFLKRFPVTRPDEEEPTDEELQAVNDNAADEDLVAPVQNEGVSDEEHAKALAAFADVQKKTTFKVQQIQRWLKNWSKKGEDSSASRSYQAILRDPLRKWVITRLVGLEEGPGRRRAAFVLFGKKNAAKIDALLRQRLGMLDSQGIEGSVLEGSDEPSNTGEGLRPNTDGGEGSSNAEATVGEEDFVIIPKKLSKKGEDAQVALRQDIAITEFAKLSLDEKQLFETLAREEHEDRIQQWKEKISAPFPTDPASRQRAIESLASTLQPILDLVHEATGWNVTVMAGGPEPADAGRLNIMSIHAGLTADPTPMNFGAANRAMYKKFVLPVFGNFLMKCFSIEECRRRRLPDTPSLSTTLSTSSGINHDTVTDTMTLPTDAPVPTVPATRTVAPKHTPAPNNFPQKIRMLNADRLSARVTHDRISRSNGDSPMPGVPASLSSPVTPKSVTPTRPVIEGRLEPPPSSQPRPWRAASLPPSPMKSATSTPFSSPVRDNQRIFSPATVESSPVRDDDHVTPSSPTFTPSVSVSAPVRKGKAKFVGVVIENKSKTHRSHKSPLKVPKVESEDEKMAEDSLKEEEDSEIEFLGFVKAPPAKKKRTSSGKDTALTNSPKKKRTSSGRDTPPATSPTPSSSKVSRQSEPSPPTFTVNTPSCAPDYVMKVLSLCHGVGMDRSLRDVVVNWLRLEEAGNYGAEGSVRLSTQGRPRAVADWIARARSQLWRPDLSTLERLERYNDEFVEWFKTCSPEWRERSEHGILMSRKAGQDWSIMERFGPNGLASLVAALAWWKEAVEKLPYDTPREQQRKRLHLALLEDALNEVNYSFRSTHSFLLARGYD</sequence>
<feature type="compositionally biased region" description="Low complexity" evidence="1">
    <location>
        <begin position="553"/>
        <end position="566"/>
    </location>
</feature>
<reference evidence="2 3" key="1">
    <citation type="submission" date="2024-01" db="EMBL/GenBank/DDBJ databases">
        <title>A draft genome for a cacao thread blight-causing isolate of Paramarasmius palmivorus.</title>
        <authorList>
            <person name="Baruah I.K."/>
            <person name="Bukari Y."/>
            <person name="Amoako-Attah I."/>
            <person name="Meinhardt L.W."/>
            <person name="Bailey B.A."/>
            <person name="Cohen S.P."/>
        </authorList>
    </citation>
    <scope>NUCLEOTIDE SEQUENCE [LARGE SCALE GENOMIC DNA]</scope>
    <source>
        <strain evidence="2 3">GH-12</strain>
    </source>
</reference>
<accession>A0AAW0AQY0</accession>
<feature type="compositionally biased region" description="Polar residues" evidence="1">
    <location>
        <begin position="401"/>
        <end position="411"/>
    </location>
</feature>
<feature type="compositionally biased region" description="Low complexity" evidence="1">
    <location>
        <begin position="659"/>
        <end position="670"/>
    </location>
</feature>
<name>A0AAW0AQY0_9AGAR</name>
<protein>
    <submittedName>
        <fullName evidence="2">SERTA domain-containing protein 3</fullName>
    </submittedName>
</protein>
<evidence type="ECO:0000313" key="3">
    <source>
        <dbReference type="Proteomes" id="UP001383192"/>
    </source>
</evidence>
<feature type="region of interest" description="Disordered" evidence="1">
    <location>
        <begin position="585"/>
        <end position="688"/>
    </location>
</feature>
<proteinExistence type="predicted"/>
<dbReference type="Proteomes" id="UP001383192">
    <property type="component" value="Unassembled WGS sequence"/>
</dbReference>
<feature type="region of interest" description="Disordered" evidence="1">
    <location>
        <begin position="458"/>
        <end position="566"/>
    </location>
</feature>
<keyword evidence="3" id="KW-1185">Reference proteome</keyword>
<feature type="compositionally biased region" description="Low complexity" evidence="1">
    <location>
        <begin position="391"/>
        <end position="400"/>
    </location>
</feature>
<feature type="compositionally biased region" description="Polar residues" evidence="1">
    <location>
        <begin position="518"/>
        <end position="530"/>
    </location>
</feature>
<feature type="compositionally biased region" description="Polar residues" evidence="1">
    <location>
        <begin position="671"/>
        <end position="688"/>
    </location>
</feature>
<dbReference type="AlphaFoldDB" id="A0AAW0AQY0"/>